<comment type="catalytic activity">
    <reaction evidence="8 9">
        <text>O-phospho-L-threonyl-[protein] + H2O = L-threonyl-[protein] + phosphate</text>
        <dbReference type="Rhea" id="RHEA:47004"/>
        <dbReference type="Rhea" id="RHEA-COMP:11060"/>
        <dbReference type="Rhea" id="RHEA-COMP:11605"/>
        <dbReference type="ChEBI" id="CHEBI:15377"/>
        <dbReference type="ChEBI" id="CHEBI:30013"/>
        <dbReference type="ChEBI" id="CHEBI:43474"/>
        <dbReference type="ChEBI" id="CHEBI:61977"/>
        <dbReference type="EC" id="3.1.3.16"/>
    </reaction>
</comment>
<evidence type="ECO:0000256" key="4">
    <source>
        <dbReference type="ARBA" id="ARBA00022801"/>
    </source>
</evidence>
<evidence type="ECO:0000256" key="7">
    <source>
        <dbReference type="ARBA" id="ARBA00047761"/>
    </source>
</evidence>
<evidence type="ECO:0000313" key="10">
    <source>
        <dbReference type="EMBL" id="KAK8887261.1"/>
    </source>
</evidence>
<dbReference type="EMBL" id="JAPFFF010000006">
    <property type="protein sequence ID" value="KAK8887261.1"/>
    <property type="molecule type" value="Genomic_DNA"/>
</dbReference>
<evidence type="ECO:0000256" key="6">
    <source>
        <dbReference type="ARBA" id="ARBA00023242"/>
    </source>
</evidence>
<keyword evidence="5 9" id="KW-0904">Protein phosphatase</keyword>
<sequence>MSEQKEFVSPLRFACVCLSNVNRSMAGHKVLAKNNYNVCSYATNSQISILGPTKNNLYDFGTTYKEIIANLKEQGTAAVEFYESQEIIKMVERDCKLKEKPERFASTFELNTQKFFDIIFTYQKRYVMEKVIAEFHANGNVNFELCHVINIETKDKYETALASSHCTLLLAQRFTEVVNQGKDITEEVERILNPLIESEGLPLSYHCVAY</sequence>
<dbReference type="PANTHER" id="PTHR20383">
    <property type="entry name" value="RNA POLYMERASE II SUBUNIT A C-TERMINAL DOMAIN PHOSPHATASE"/>
    <property type="match status" value="1"/>
</dbReference>
<keyword evidence="4 9" id="KW-0378">Hydrolase</keyword>
<comment type="catalytic activity">
    <reaction evidence="7 9">
        <text>O-phospho-L-seryl-[protein] + H2O = L-seryl-[protein] + phosphate</text>
        <dbReference type="Rhea" id="RHEA:20629"/>
        <dbReference type="Rhea" id="RHEA-COMP:9863"/>
        <dbReference type="Rhea" id="RHEA-COMP:11604"/>
        <dbReference type="ChEBI" id="CHEBI:15377"/>
        <dbReference type="ChEBI" id="CHEBI:29999"/>
        <dbReference type="ChEBI" id="CHEBI:43474"/>
        <dbReference type="ChEBI" id="CHEBI:83421"/>
        <dbReference type="EC" id="3.1.3.16"/>
    </reaction>
</comment>
<keyword evidence="6 9" id="KW-0539">Nucleus</keyword>
<evidence type="ECO:0000256" key="5">
    <source>
        <dbReference type="ARBA" id="ARBA00022912"/>
    </source>
</evidence>
<organism evidence="10 11">
    <name type="scientific">Tritrichomonas musculus</name>
    <dbReference type="NCBI Taxonomy" id="1915356"/>
    <lineage>
        <taxon>Eukaryota</taxon>
        <taxon>Metamonada</taxon>
        <taxon>Parabasalia</taxon>
        <taxon>Tritrichomonadida</taxon>
        <taxon>Tritrichomonadidae</taxon>
        <taxon>Tritrichomonas</taxon>
    </lineage>
</organism>
<dbReference type="InterPro" id="IPR006811">
    <property type="entry name" value="RNA_pol_II_suA"/>
</dbReference>
<gene>
    <name evidence="10" type="ORF">M9Y10_038299</name>
</gene>
<evidence type="ECO:0000313" key="11">
    <source>
        <dbReference type="Proteomes" id="UP001470230"/>
    </source>
</evidence>
<reference evidence="10 11" key="1">
    <citation type="submission" date="2024-04" db="EMBL/GenBank/DDBJ databases">
        <title>Tritrichomonas musculus Genome.</title>
        <authorList>
            <person name="Alves-Ferreira E."/>
            <person name="Grigg M."/>
            <person name="Lorenzi H."/>
            <person name="Galac M."/>
        </authorList>
    </citation>
    <scope>NUCLEOTIDE SEQUENCE [LARGE SCALE GENOMIC DNA]</scope>
    <source>
        <strain evidence="10 11">EAF2021</strain>
    </source>
</reference>
<evidence type="ECO:0000256" key="3">
    <source>
        <dbReference type="ARBA" id="ARBA00022664"/>
    </source>
</evidence>
<comment type="subcellular location">
    <subcellularLocation>
        <location evidence="1 9">Nucleus</location>
    </subcellularLocation>
</comment>
<evidence type="ECO:0000256" key="2">
    <source>
        <dbReference type="ARBA" id="ARBA00008978"/>
    </source>
</evidence>
<dbReference type="EC" id="3.1.3.16" evidence="9"/>
<comment type="caution">
    <text evidence="10">The sequence shown here is derived from an EMBL/GenBank/DDBJ whole genome shotgun (WGS) entry which is preliminary data.</text>
</comment>
<evidence type="ECO:0000256" key="8">
    <source>
        <dbReference type="ARBA" id="ARBA00048336"/>
    </source>
</evidence>
<keyword evidence="11" id="KW-1185">Reference proteome</keyword>
<evidence type="ECO:0000256" key="1">
    <source>
        <dbReference type="ARBA" id="ARBA00004123"/>
    </source>
</evidence>
<dbReference type="Gene3D" id="3.40.50.2300">
    <property type="match status" value="2"/>
</dbReference>
<evidence type="ECO:0000256" key="9">
    <source>
        <dbReference type="RuleBase" id="RU369031"/>
    </source>
</evidence>
<dbReference type="Proteomes" id="UP001470230">
    <property type="component" value="Unassembled WGS sequence"/>
</dbReference>
<name>A0ABR2K806_9EUKA</name>
<accession>A0ABR2K806</accession>
<comment type="similarity">
    <text evidence="2 9">Belongs to the SSU72 phosphatase family.</text>
</comment>
<protein>
    <recommendedName>
        <fullName evidence="9">RNA polymerase II subunit A C-terminal domain phosphatase SSU72</fullName>
        <shortName evidence="9">CTD phosphatase SSU72</shortName>
        <ecNumber evidence="9">3.1.3.16</ecNumber>
    </recommendedName>
</protein>
<proteinExistence type="inferred from homology"/>
<keyword evidence="3 9" id="KW-0507">mRNA processing</keyword>
<dbReference type="Pfam" id="PF04722">
    <property type="entry name" value="Ssu72"/>
    <property type="match status" value="1"/>
</dbReference>
<comment type="function">
    <text evidence="9">Protein phosphatase that catalyzes the dephosphorylation of the C-terminal domain of RNA polymerase II. Plays a role in RNA processing and termination.</text>
</comment>